<protein>
    <submittedName>
        <fullName evidence="1">Uncharacterized protein</fullName>
    </submittedName>
</protein>
<sequence length="113" mass="12506">MMTLGVGKGAKVLGFLSSLCWRLVVTKKALIQKGRECALIREEWGESTDMKSLPAKAVAYRTPLSRSEGGTLDTREERRGTELVQYVGRGYNSCGEFFETAVTAKSLFVTCYL</sequence>
<organism evidence="1 2">
    <name type="scientific">Russula ochroleuca</name>
    <dbReference type="NCBI Taxonomy" id="152965"/>
    <lineage>
        <taxon>Eukaryota</taxon>
        <taxon>Fungi</taxon>
        <taxon>Dikarya</taxon>
        <taxon>Basidiomycota</taxon>
        <taxon>Agaricomycotina</taxon>
        <taxon>Agaricomycetes</taxon>
        <taxon>Russulales</taxon>
        <taxon>Russulaceae</taxon>
        <taxon>Russula</taxon>
    </lineage>
</organism>
<dbReference type="EMBL" id="WHVB01000050">
    <property type="protein sequence ID" value="KAF8464996.1"/>
    <property type="molecule type" value="Genomic_DNA"/>
</dbReference>
<dbReference type="AlphaFoldDB" id="A0A9P5JVX3"/>
<gene>
    <name evidence="1" type="ORF">DFH94DRAFT_784241</name>
</gene>
<dbReference type="Proteomes" id="UP000759537">
    <property type="component" value="Unassembled WGS sequence"/>
</dbReference>
<keyword evidence="2" id="KW-1185">Reference proteome</keyword>
<proteinExistence type="predicted"/>
<reference evidence="1" key="1">
    <citation type="submission" date="2019-10" db="EMBL/GenBank/DDBJ databases">
        <authorList>
            <consortium name="DOE Joint Genome Institute"/>
            <person name="Kuo A."/>
            <person name="Miyauchi S."/>
            <person name="Kiss E."/>
            <person name="Drula E."/>
            <person name="Kohler A."/>
            <person name="Sanchez-Garcia M."/>
            <person name="Andreopoulos B."/>
            <person name="Barry K.W."/>
            <person name="Bonito G."/>
            <person name="Buee M."/>
            <person name="Carver A."/>
            <person name="Chen C."/>
            <person name="Cichocki N."/>
            <person name="Clum A."/>
            <person name="Culley D."/>
            <person name="Crous P.W."/>
            <person name="Fauchery L."/>
            <person name="Girlanda M."/>
            <person name="Hayes R."/>
            <person name="Keri Z."/>
            <person name="LaButti K."/>
            <person name="Lipzen A."/>
            <person name="Lombard V."/>
            <person name="Magnuson J."/>
            <person name="Maillard F."/>
            <person name="Morin E."/>
            <person name="Murat C."/>
            <person name="Nolan M."/>
            <person name="Ohm R."/>
            <person name="Pangilinan J."/>
            <person name="Pereira M."/>
            <person name="Perotto S."/>
            <person name="Peter M."/>
            <person name="Riley R."/>
            <person name="Sitrit Y."/>
            <person name="Stielow B."/>
            <person name="Szollosi G."/>
            <person name="Zifcakova L."/>
            <person name="Stursova M."/>
            <person name="Spatafora J.W."/>
            <person name="Tedersoo L."/>
            <person name="Vaario L.-M."/>
            <person name="Yamada A."/>
            <person name="Yan M."/>
            <person name="Wang P."/>
            <person name="Xu J."/>
            <person name="Bruns T."/>
            <person name="Baldrian P."/>
            <person name="Vilgalys R."/>
            <person name="Henrissat B."/>
            <person name="Grigoriev I.V."/>
            <person name="Hibbett D."/>
            <person name="Nagy L.G."/>
            <person name="Martin F.M."/>
        </authorList>
    </citation>
    <scope>NUCLEOTIDE SEQUENCE</scope>
    <source>
        <strain evidence="1">Prilba</strain>
    </source>
</reference>
<reference evidence="1" key="2">
    <citation type="journal article" date="2020" name="Nat. Commun.">
        <title>Large-scale genome sequencing of mycorrhizal fungi provides insights into the early evolution of symbiotic traits.</title>
        <authorList>
            <person name="Miyauchi S."/>
            <person name="Kiss E."/>
            <person name="Kuo A."/>
            <person name="Drula E."/>
            <person name="Kohler A."/>
            <person name="Sanchez-Garcia M."/>
            <person name="Morin E."/>
            <person name="Andreopoulos B."/>
            <person name="Barry K.W."/>
            <person name="Bonito G."/>
            <person name="Buee M."/>
            <person name="Carver A."/>
            <person name="Chen C."/>
            <person name="Cichocki N."/>
            <person name="Clum A."/>
            <person name="Culley D."/>
            <person name="Crous P.W."/>
            <person name="Fauchery L."/>
            <person name="Girlanda M."/>
            <person name="Hayes R.D."/>
            <person name="Keri Z."/>
            <person name="LaButti K."/>
            <person name="Lipzen A."/>
            <person name="Lombard V."/>
            <person name="Magnuson J."/>
            <person name="Maillard F."/>
            <person name="Murat C."/>
            <person name="Nolan M."/>
            <person name="Ohm R.A."/>
            <person name="Pangilinan J."/>
            <person name="Pereira M.F."/>
            <person name="Perotto S."/>
            <person name="Peter M."/>
            <person name="Pfister S."/>
            <person name="Riley R."/>
            <person name="Sitrit Y."/>
            <person name="Stielow J.B."/>
            <person name="Szollosi G."/>
            <person name="Zifcakova L."/>
            <person name="Stursova M."/>
            <person name="Spatafora J.W."/>
            <person name="Tedersoo L."/>
            <person name="Vaario L.M."/>
            <person name="Yamada A."/>
            <person name="Yan M."/>
            <person name="Wang P."/>
            <person name="Xu J."/>
            <person name="Bruns T."/>
            <person name="Baldrian P."/>
            <person name="Vilgalys R."/>
            <person name="Dunand C."/>
            <person name="Henrissat B."/>
            <person name="Grigoriev I.V."/>
            <person name="Hibbett D."/>
            <person name="Nagy L.G."/>
            <person name="Martin F.M."/>
        </authorList>
    </citation>
    <scope>NUCLEOTIDE SEQUENCE</scope>
    <source>
        <strain evidence="1">Prilba</strain>
    </source>
</reference>
<evidence type="ECO:0000313" key="2">
    <source>
        <dbReference type="Proteomes" id="UP000759537"/>
    </source>
</evidence>
<evidence type="ECO:0000313" key="1">
    <source>
        <dbReference type="EMBL" id="KAF8464996.1"/>
    </source>
</evidence>
<accession>A0A9P5JVX3</accession>
<comment type="caution">
    <text evidence="1">The sequence shown here is derived from an EMBL/GenBank/DDBJ whole genome shotgun (WGS) entry which is preliminary data.</text>
</comment>
<name>A0A9P5JVX3_9AGAM</name>